<feature type="transmembrane region" description="Helical" evidence="8">
    <location>
        <begin position="33"/>
        <end position="56"/>
    </location>
</feature>
<dbReference type="EMBL" id="FQUF01000014">
    <property type="protein sequence ID" value="SHE77274.1"/>
    <property type="molecule type" value="Genomic_DNA"/>
</dbReference>
<comment type="function">
    <text evidence="8">Essential subunit of the Sec protein translocation channel SecYEG. Clamps together the 2 halves of SecY. May contact the channel plug during translocation.</text>
</comment>
<evidence type="ECO:0000256" key="4">
    <source>
        <dbReference type="ARBA" id="ARBA00022927"/>
    </source>
</evidence>
<dbReference type="NCBIfam" id="TIGR00964">
    <property type="entry name" value="secE_bact"/>
    <property type="match status" value="1"/>
</dbReference>
<evidence type="ECO:0000313" key="10">
    <source>
        <dbReference type="Proteomes" id="UP000184128"/>
    </source>
</evidence>
<comment type="similarity">
    <text evidence="8">Belongs to the SecE/SEC61-gamma family.</text>
</comment>
<dbReference type="STRING" id="1121025.SAMN02745249_01124"/>
<dbReference type="GO" id="GO:0009306">
    <property type="term" value="P:protein secretion"/>
    <property type="evidence" value="ECO:0007669"/>
    <property type="project" value="UniProtKB-UniRule"/>
</dbReference>
<dbReference type="GO" id="GO:0043952">
    <property type="term" value="P:protein transport by the Sec complex"/>
    <property type="evidence" value="ECO:0007669"/>
    <property type="project" value="UniProtKB-UniRule"/>
</dbReference>
<keyword evidence="2 8" id="KW-0813">Transport</keyword>
<dbReference type="AlphaFoldDB" id="A0A1M4W7M1"/>
<gene>
    <name evidence="8" type="primary">secE</name>
    <name evidence="9" type="ORF">SAMN02745249_01124</name>
</gene>
<dbReference type="Pfam" id="PF00584">
    <property type="entry name" value="SecE"/>
    <property type="match status" value="1"/>
</dbReference>
<comment type="subunit">
    <text evidence="8">Component of the Sec protein translocase complex. Heterotrimer consisting of SecY, SecE and SecG subunits. The heterotrimers can form oligomers, although 1 heterotrimer is thought to be able to translocate proteins. Interacts with the ribosome. Interacts with SecDF, and other proteins may be involved. Interacts with SecA.</text>
</comment>
<organism evidence="9 10">
    <name type="scientific">Atopostipes suicloacalis DSM 15692</name>
    <dbReference type="NCBI Taxonomy" id="1121025"/>
    <lineage>
        <taxon>Bacteria</taxon>
        <taxon>Bacillati</taxon>
        <taxon>Bacillota</taxon>
        <taxon>Bacilli</taxon>
        <taxon>Lactobacillales</taxon>
        <taxon>Carnobacteriaceae</taxon>
        <taxon>Atopostipes</taxon>
    </lineage>
</organism>
<evidence type="ECO:0000256" key="3">
    <source>
        <dbReference type="ARBA" id="ARBA00022692"/>
    </source>
</evidence>
<dbReference type="GO" id="GO:0006605">
    <property type="term" value="P:protein targeting"/>
    <property type="evidence" value="ECO:0007669"/>
    <property type="project" value="UniProtKB-UniRule"/>
</dbReference>
<evidence type="ECO:0000256" key="8">
    <source>
        <dbReference type="HAMAP-Rule" id="MF_00422"/>
    </source>
</evidence>
<dbReference type="InterPro" id="IPR005807">
    <property type="entry name" value="SecE_bac"/>
</dbReference>
<evidence type="ECO:0000313" key="9">
    <source>
        <dbReference type="EMBL" id="SHE77274.1"/>
    </source>
</evidence>
<keyword evidence="8" id="KW-1003">Cell membrane</keyword>
<dbReference type="GO" id="GO:0005886">
    <property type="term" value="C:plasma membrane"/>
    <property type="evidence" value="ECO:0007669"/>
    <property type="project" value="UniProtKB-SubCell"/>
</dbReference>
<sequence>MSKVSNFFSEVKHEMVETKWPTAKEMRKNTASVFTVVILFAIFFYITEFAITWLLALI</sequence>
<dbReference type="OrthoDB" id="9813233at2"/>
<evidence type="ECO:0000256" key="6">
    <source>
        <dbReference type="ARBA" id="ARBA00023010"/>
    </source>
</evidence>
<dbReference type="InterPro" id="IPR001901">
    <property type="entry name" value="Translocase_SecE/Sec61-g"/>
</dbReference>
<dbReference type="GO" id="GO:0008320">
    <property type="term" value="F:protein transmembrane transporter activity"/>
    <property type="evidence" value="ECO:0007669"/>
    <property type="project" value="UniProtKB-UniRule"/>
</dbReference>
<evidence type="ECO:0000256" key="2">
    <source>
        <dbReference type="ARBA" id="ARBA00022448"/>
    </source>
</evidence>
<protein>
    <recommendedName>
        <fullName evidence="8">Protein translocase subunit SecE</fullName>
    </recommendedName>
</protein>
<name>A0A1M4W7M1_9LACT</name>
<dbReference type="Gene3D" id="1.20.5.1030">
    <property type="entry name" value="Preprotein translocase secy subunit"/>
    <property type="match status" value="1"/>
</dbReference>
<keyword evidence="5 8" id="KW-1133">Transmembrane helix</keyword>
<dbReference type="Proteomes" id="UP000184128">
    <property type="component" value="Unassembled WGS sequence"/>
</dbReference>
<accession>A0A1M4W7M1</accession>
<keyword evidence="3 8" id="KW-0812">Transmembrane</keyword>
<evidence type="ECO:0000256" key="1">
    <source>
        <dbReference type="ARBA" id="ARBA00004370"/>
    </source>
</evidence>
<keyword evidence="10" id="KW-1185">Reference proteome</keyword>
<dbReference type="HAMAP" id="MF_00422">
    <property type="entry name" value="SecE"/>
    <property type="match status" value="1"/>
</dbReference>
<dbReference type="InterPro" id="IPR038379">
    <property type="entry name" value="SecE_sf"/>
</dbReference>
<reference evidence="9 10" key="1">
    <citation type="submission" date="2016-11" db="EMBL/GenBank/DDBJ databases">
        <authorList>
            <person name="Jaros S."/>
            <person name="Januszkiewicz K."/>
            <person name="Wedrychowicz H."/>
        </authorList>
    </citation>
    <scope>NUCLEOTIDE SEQUENCE [LARGE SCALE GENOMIC DNA]</scope>
    <source>
        <strain evidence="9 10">DSM 15692</strain>
    </source>
</reference>
<keyword evidence="4 8" id="KW-0653">Protein transport</keyword>
<dbReference type="GO" id="GO:0065002">
    <property type="term" value="P:intracellular protein transmembrane transport"/>
    <property type="evidence" value="ECO:0007669"/>
    <property type="project" value="UniProtKB-UniRule"/>
</dbReference>
<keyword evidence="6 8" id="KW-0811">Translocation</keyword>
<dbReference type="RefSeq" id="WP_073297605.1">
    <property type="nucleotide sequence ID" value="NZ_FQUF01000014.1"/>
</dbReference>
<evidence type="ECO:0000256" key="5">
    <source>
        <dbReference type="ARBA" id="ARBA00022989"/>
    </source>
</evidence>
<keyword evidence="7 8" id="KW-0472">Membrane</keyword>
<evidence type="ECO:0000256" key="7">
    <source>
        <dbReference type="ARBA" id="ARBA00023136"/>
    </source>
</evidence>
<proteinExistence type="inferred from homology"/>
<comment type="subcellular location">
    <subcellularLocation>
        <location evidence="8">Cell membrane</location>
        <topology evidence="8">Single-pass membrane protein</topology>
    </subcellularLocation>
    <subcellularLocation>
        <location evidence="1">Membrane</location>
    </subcellularLocation>
</comment>